<dbReference type="STRING" id="1122991.GCA_000613445_01359"/>
<comment type="caution">
    <text evidence="1">The sequence shown here is derived from an EMBL/GenBank/DDBJ whole genome shotgun (WGS) entry which is preliminary data.</text>
</comment>
<sequence length="135" mass="15703">MKTLNLIIKQEFFDQIIDGTKTQEFREVKPTTIKRLLQLDEDGFEIEDEHGNAIPIHYDAIQFYVGYNKDRDSALVEVKDEYCEIFIDENDEPITYEEGVDKDGNPLVWVAEQVVFNLGKVLEVHRKPVAENRGK</sequence>
<dbReference type="OrthoDB" id="9814995at2"/>
<accession>A0A318I801</accession>
<evidence type="ECO:0008006" key="3">
    <source>
        <dbReference type="Google" id="ProtNLM"/>
    </source>
</evidence>
<evidence type="ECO:0000313" key="2">
    <source>
        <dbReference type="Proteomes" id="UP000248314"/>
    </source>
</evidence>
<gene>
    <name evidence="1" type="ORF">EJ73_00576</name>
</gene>
<reference evidence="1 2" key="1">
    <citation type="submission" date="2018-05" db="EMBL/GenBank/DDBJ databases">
        <title>Genomic Encyclopedia of Type Strains, Phase I: the one thousand microbial genomes (KMG-I) project.</title>
        <authorList>
            <person name="Kyrpides N."/>
        </authorList>
    </citation>
    <scope>NUCLEOTIDE SEQUENCE [LARGE SCALE GENOMIC DNA]</scope>
    <source>
        <strain evidence="1 2">DSM 15611</strain>
    </source>
</reference>
<dbReference type="AlphaFoldDB" id="A0A318I801"/>
<keyword evidence="2" id="KW-1185">Reference proteome</keyword>
<name>A0A318I801_9BACT</name>
<protein>
    <recommendedName>
        <fullName evidence="3">ASCH domain-containing protein</fullName>
    </recommendedName>
</protein>
<proteinExistence type="predicted"/>
<evidence type="ECO:0000313" key="1">
    <source>
        <dbReference type="EMBL" id="PXX23587.1"/>
    </source>
</evidence>
<dbReference type="Proteomes" id="UP000248314">
    <property type="component" value="Unassembled WGS sequence"/>
</dbReference>
<organism evidence="1 2">
    <name type="scientific">Hoylesella shahii DSM 15611 = JCM 12083</name>
    <dbReference type="NCBI Taxonomy" id="1122991"/>
    <lineage>
        <taxon>Bacteria</taxon>
        <taxon>Pseudomonadati</taxon>
        <taxon>Bacteroidota</taxon>
        <taxon>Bacteroidia</taxon>
        <taxon>Bacteroidales</taxon>
        <taxon>Prevotellaceae</taxon>
        <taxon>Hoylesella</taxon>
    </lineage>
</organism>
<dbReference type="EMBL" id="QJJX01000005">
    <property type="protein sequence ID" value="PXX23587.1"/>
    <property type="molecule type" value="Genomic_DNA"/>
</dbReference>
<dbReference type="RefSeq" id="WP_025816518.1">
    <property type="nucleotide sequence ID" value="NZ_BAIZ01000025.1"/>
</dbReference>